<dbReference type="Proteomes" id="UP000238356">
    <property type="component" value="Unassembled WGS sequence"/>
</dbReference>
<keyword evidence="3" id="KW-1185">Reference proteome</keyword>
<proteinExistence type="predicted"/>
<name>A0A2S6A5D7_9NOCA</name>
<reference evidence="2 3" key="1">
    <citation type="submission" date="2018-02" db="EMBL/GenBank/DDBJ databases">
        <title>8 Nocardia nova and 1 Nocardia cyriacigeorgica strain used for evolution to TMP-SMX.</title>
        <authorList>
            <person name="Mehta H."/>
            <person name="Weng J."/>
            <person name="Shamoo Y."/>
        </authorList>
    </citation>
    <scope>NUCLEOTIDE SEQUENCE [LARGE SCALE GENOMIC DNA]</scope>
    <source>
        <strain evidence="2 3">BAA2227</strain>
    </source>
</reference>
<dbReference type="InterPro" id="IPR000086">
    <property type="entry name" value="NUDIX_hydrolase_dom"/>
</dbReference>
<dbReference type="InterPro" id="IPR015797">
    <property type="entry name" value="NUDIX_hydrolase-like_dom_sf"/>
</dbReference>
<evidence type="ECO:0000313" key="2">
    <source>
        <dbReference type="EMBL" id="PPJ27531.1"/>
    </source>
</evidence>
<dbReference type="AlphaFoldDB" id="A0A2S6A5D7"/>
<evidence type="ECO:0000313" key="3">
    <source>
        <dbReference type="Proteomes" id="UP000238356"/>
    </source>
</evidence>
<comment type="caution">
    <text evidence="2">The sequence shown here is derived from an EMBL/GenBank/DDBJ whole genome shotgun (WGS) entry which is preliminary data.</text>
</comment>
<feature type="domain" description="Nudix hydrolase" evidence="1">
    <location>
        <begin position="44"/>
        <end position="113"/>
    </location>
</feature>
<organism evidence="2 3">
    <name type="scientific">Nocardia nova</name>
    <dbReference type="NCBI Taxonomy" id="37330"/>
    <lineage>
        <taxon>Bacteria</taxon>
        <taxon>Bacillati</taxon>
        <taxon>Actinomycetota</taxon>
        <taxon>Actinomycetes</taxon>
        <taxon>Mycobacteriales</taxon>
        <taxon>Nocardiaceae</taxon>
        <taxon>Nocardia</taxon>
    </lineage>
</organism>
<protein>
    <submittedName>
        <fullName evidence="2">NUDIX domain-containing protein</fullName>
    </submittedName>
</protein>
<dbReference type="Pfam" id="PF00293">
    <property type="entry name" value="NUDIX"/>
    <property type="match status" value="1"/>
</dbReference>
<sequence length="175" mass="19040">MGRLVLPVWCTDRGLVSRMISTSMLDELYESAEKDGVALRIGTIIDRGGEVLLLERDDSGPIKATLKLPGTTVEPGEPLDAAVARGVATETGLNVTRIRCHVGSFDYLSPGGKPVRRLHFAVDVAATYPIRLSVHSAYTWAPLGSDLRVTPSIRRILEDYRKLAEARTPLSETLG</sequence>
<dbReference type="Gene3D" id="3.90.79.10">
    <property type="entry name" value="Nucleoside Triphosphate Pyrophosphohydrolase"/>
    <property type="match status" value="1"/>
</dbReference>
<evidence type="ECO:0000259" key="1">
    <source>
        <dbReference type="Pfam" id="PF00293"/>
    </source>
</evidence>
<gene>
    <name evidence="2" type="ORF">C5F51_15815</name>
</gene>
<accession>A0A2S6A5D7</accession>
<dbReference type="SUPFAM" id="SSF55811">
    <property type="entry name" value="Nudix"/>
    <property type="match status" value="1"/>
</dbReference>
<dbReference type="EMBL" id="PSZD01000009">
    <property type="protein sequence ID" value="PPJ27531.1"/>
    <property type="molecule type" value="Genomic_DNA"/>
</dbReference>